<reference evidence="2" key="1">
    <citation type="submission" date="2012-12" db="EMBL/GenBank/DDBJ databases">
        <title>Identification and characterization of a phenylalanine ammonia-lyase gene family in Isatis indigotica Fort.</title>
        <authorList>
            <person name="Liu Q."/>
            <person name="Chen J."/>
            <person name="Zhou X."/>
            <person name="Di P."/>
            <person name="Xiao Y."/>
            <person name="Xuan H."/>
            <person name="Zhang L."/>
            <person name="Chen W."/>
        </authorList>
    </citation>
    <scope>NUCLEOTIDE SEQUENCE</scope>
    <source>
        <tissue evidence="2">Salivary gland</tissue>
    </source>
</reference>
<dbReference type="Gene3D" id="1.20.1250.20">
    <property type="entry name" value="MFS general substrate transporter like domains"/>
    <property type="match status" value="1"/>
</dbReference>
<accession>A0A0K8RGT8</accession>
<name>A0A0K8RGT8_IXORI</name>
<sequence length="175" mass="19375">MSLGTTKYLKRIPIMAGSYGFFGVTLVATAFTPKALSTLRITIRMMGWLVYTLGYTTQFIYINEVNPTVARSGAFGLCTTFGRLGATLEPWIYIATQSWGNTLVLIIYSVMILAIAALVTLLPETFGSVLTDTLEEGERYSETKLSKKKSVQDHVEHLEAYKKVATEDGEAEIRV</sequence>
<feature type="transmembrane region" description="Helical" evidence="1">
    <location>
        <begin position="99"/>
        <end position="122"/>
    </location>
</feature>
<dbReference type="AlphaFoldDB" id="A0A0K8RGT8"/>
<organism evidence="2">
    <name type="scientific">Ixodes ricinus</name>
    <name type="common">Common tick</name>
    <name type="synonym">Acarus ricinus</name>
    <dbReference type="NCBI Taxonomy" id="34613"/>
    <lineage>
        <taxon>Eukaryota</taxon>
        <taxon>Metazoa</taxon>
        <taxon>Ecdysozoa</taxon>
        <taxon>Arthropoda</taxon>
        <taxon>Chelicerata</taxon>
        <taxon>Arachnida</taxon>
        <taxon>Acari</taxon>
        <taxon>Parasitiformes</taxon>
        <taxon>Ixodida</taxon>
        <taxon>Ixodoidea</taxon>
        <taxon>Ixodidae</taxon>
        <taxon>Ixodinae</taxon>
        <taxon>Ixodes</taxon>
    </lineage>
</organism>
<dbReference type="InterPro" id="IPR036259">
    <property type="entry name" value="MFS_trans_sf"/>
</dbReference>
<keyword evidence="1" id="KW-0812">Transmembrane</keyword>
<evidence type="ECO:0000256" key="1">
    <source>
        <dbReference type="SAM" id="Phobius"/>
    </source>
</evidence>
<dbReference type="SUPFAM" id="SSF103473">
    <property type="entry name" value="MFS general substrate transporter"/>
    <property type="match status" value="1"/>
</dbReference>
<keyword evidence="1" id="KW-0472">Membrane</keyword>
<feature type="transmembrane region" description="Helical" evidence="1">
    <location>
        <begin position="43"/>
        <end position="62"/>
    </location>
</feature>
<evidence type="ECO:0000313" key="2">
    <source>
        <dbReference type="EMBL" id="JAA70372.1"/>
    </source>
</evidence>
<keyword evidence="1" id="KW-1133">Transmembrane helix</keyword>
<feature type="transmembrane region" description="Helical" evidence="1">
    <location>
        <begin position="12"/>
        <end position="31"/>
    </location>
</feature>
<protein>
    <submittedName>
        <fullName evidence="2">Putative synaptic vesicle transporter svop</fullName>
    </submittedName>
</protein>
<proteinExistence type="evidence at transcript level"/>
<dbReference type="EMBL" id="GADI01003436">
    <property type="protein sequence ID" value="JAA70372.1"/>
    <property type="molecule type" value="mRNA"/>
</dbReference>